<dbReference type="Proteomes" id="UP000268048">
    <property type="component" value="Chromosome"/>
</dbReference>
<gene>
    <name evidence="1" type="ORF">C4K04_3036</name>
</gene>
<reference evidence="1 2" key="1">
    <citation type="submission" date="2018-03" db="EMBL/GenBank/DDBJ databases">
        <title>Diversity of phytobeneficial traits revealed by whole-genome analysis of worldwide-isolated phenazine-producing Pseudomonas spp.</title>
        <authorList>
            <person name="Biessy A."/>
            <person name="Novinscak A."/>
            <person name="Blom J."/>
            <person name="Leger G."/>
            <person name="Thomashow L.S."/>
            <person name="Cazorla F.M."/>
            <person name="Josic D."/>
            <person name="Filion M."/>
        </authorList>
    </citation>
    <scope>NUCLEOTIDE SEQUENCE [LARGE SCALE GENOMIC DNA]</scope>
    <source>
        <strain evidence="1 2">B25</strain>
    </source>
</reference>
<protein>
    <submittedName>
        <fullName evidence="1">Uncharacterized protein</fullName>
    </submittedName>
</protein>
<accession>A0A3G7TQC5</accession>
<evidence type="ECO:0000313" key="2">
    <source>
        <dbReference type="Proteomes" id="UP000268048"/>
    </source>
</evidence>
<organism evidence="1 2">
    <name type="scientific">Pseudomonas chlororaphis</name>
    <dbReference type="NCBI Taxonomy" id="587753"/>
    <lineage>
        <taxon>Bacteria</taxon>
        <taxon>Pseudomonadati</taxon>
        <taxon>Pseudomonadota</taxon>
        <taxon>Gammaproteobacteria</taxon>
        <taxon>Pseudomonadales</taxon>
        <taxon>Pseudomonadaceae</taxon>
        <taxon>Pseudomonas</taxon>
    </lineage>
</organism>
<dbReference type="AlphaFoldDB" id="A0A3G7TQC5"/>
<sequence length="40" mass="4494">MCIPKKNTPTKTSIHLARASRSDAKGWAFYIMVLQLQGCQ</sequence>
<dbReference type="EMBL" id="CP027753">
    <property type="protein sequence ID" value="AZE48708.1"/>
    <property type="molecule type" value="Genomic_DNA"/>
</dbReference>
<proteinExistence type="predicted"/>
<evidence type="ECO:0000313" key="1">
    <source>
        <dbReference type="EMBL" id="AZE48708.1"/>
    </source>
</evidence>
<name>A0A3G7TQC5_9PSED</name>